<dbReference type="Proteomes" id="UP000051264">
    <property type="component" value="Unassembled WGS sequence"/>
</dbReference>
<proteinExistence type="predicted"/>
<dbReference type="PANTHER" id="PTHR30185:SF12">
    <property type="entry name" value="TRANSCRIPTIONAL REGULATOR MANR"/>
    <property type="match status" value="1"/>
</dbReference>
<dbReference type="InterPro" id="IPR011608">
    <property type="entry name" value="PRD"/>
</dbReference>
<dbReference type="GO" id="GO:0006355">
    <property type="term" value="P:regulation of DNA-templated transcription"/>
    <property type="evidence" value="ECO:0007669"/>
    <property type="project" value="InterPro"/>
</dbReference>
<reference evidence="3 4" key="1">
    <citation type="journal article" date="2015" name="Genome Announc.">
        <title>Expanding the biotechnology potential of lactobacilli through comparative genomics of 213 strains and associated genera.</title>
        <authorList>
            <person name="Sun Z."/>
            <person name="Harris H.M."/>
            <person name="McCann A."/>
            <person name="Guo C."/>
            <person name="Argimon S."/>
            <person name="Zhang W."/>
            <person name="Yang X."/>
            <person name="Jeffery I.B."/>
            <person name="Cooney J.C."/>
            <person name="Kagawa T.F."/>
            <person name="Liu W."/>
            <person name="Song Y."/>
            <person name="Salvetti E."/>
            <person name="Wrobel A."/>
            <person name="Rasinkangas P."/>
            <person name="Parkhill J."/>
            <person name="Rea M.C."/>
            <person name="O'Sullivan O."/>
            <person name="Ritari J."/>
            <person name="Douillard F.P."/>
            <person name="Paul Ross R."/>
            <person name="Yang R."/>
            <person name="Briner A.E."/>
            <person name="Felis G.E."/>
            <person name="de Vos W.M."/>
            <person name="Barrangou R."/>
            <person name="Klaenhammer T.R."/>
            <person name="Caufield P.W."/>
            <person name="Cui Y."/>
            <person name="Zhang H."/>
            <person name="O'Toole P.W."/>
        </authorList>
    </citation>
    <scope>NUCLEOTIDE SEQUENCE [LARGE SCALE GENOMIC DNA]</scope>
    <source>
        <strain evidence="3 4">DSM 14340</strain>
    </source>
</reference>
<sequence length="414" mass="48172">MVKYQLGAIRYFLQKEEEIVVIVGTNGSAYNIECRGGNRMRYGHLLSVLSECSPQPVSRDKLCEDFGISDRTLWKNIKDLKHDGLKNGFQIKTVRGKGFCLGISNEAEFKGFTQKIAISENRDRIIPMKQRLNSLEFILLLAGDFMTLRELSERLNVSVSTIKDDLKKTESFFRENSLKVSGKPRFGILVEGEEDNKRKAIIGLFRTQLSTLVITPEYEAFTKMIDERALRETLEASLEEHDYAINDLLLKNVIEHVRLLIFRLLRKNYVNEKAGENIPSDDIRVETLVHTIVDYIEEYYDLIVPDFEIIYLRRQMIGKLSYVENKQKSNYIRLIDNALKNVDLIYKTKFRLDNDLQDYLLIHLATLVKRLSTNHQLDNPLIDDIYVKYANVINISMDFTNYINGEFYNEVSHR</sequence>
<dbReference type="PANTHER" id="PTHR30185">
    <property type="entry name" value="CRYPTIC BETA-GLUCOSIDE BGL OPERON ANTITERMINATOR"/>
    <property type="match status" value="1"/>
</dbReference>
<dbReference type="Gene3D" id="1.10.10.10">
    <property type="entry name" value="Winged helix-like DNA-binding domain superfamily/Winged helix DNA-binding domain"/>
    <property type="match status" value="2"/>
</dbReference>
<dbReference type="eggNOG" id="COG3711">
    <property type="taxonomic scope" value="Bacteria"/>
</dbReference>
<dbReference type="AlphaFoldDB" id="A0A0R1RRT4"/>
<name>A0A0R1RRT4_9LACO</name>
<dbReference type="InterPro" id="IPR036634">
    <property type="entry name" value="PRD_sf"/>
</dbReference>
<dbReference type="Pfam" id="PF00874">
    <property type="entry name" value="PRD"/>
    <property type="match status" value="2"/>
</dbReference>
<dbReference type="SUPFAM" id="SSF63520">
    <property type="entry name" value="PTS-regulatory domain, PRD"/>
    <property type="match status" value="2"/>
</dbReference>
<dbReference type="PATRIC" id="fig|1423747.3.peg.1800"/>
<organism evidence="3 4">
    <name type="scientific">Latilactobacillus fuchuensis DSM 14340 = JCM 11249</name>
    <dbReference type="NCBI Taxonomy" id="1423747"/>
    <lineage>
        <taxon>Bacteria</taxon>
        <taxon>Bacillati</taxon>
        <taxon>Bacillota</taxon>
        <taxon>Bacilli</taxon>
        <taxon>Lactobacillales</taxon>
        <taxon>Lactobacillaceae</taxon>
        <taxon>Latilactobacillus</taxon>
    </lineage>
</organism>
<evidence type="ECO:0000313" key="3">
    <source>
        <dbReference type="EMBL" id="KRL59145.1"/>
    </source>
</evidence>
<dbReference type="OrthoDB" id="95158at2"/>
<accession>A0A0R1RRT4</accession>
<dbReference type="InterPro" id="IPR050661">
    <property type="entry name" value="BglG_antiterminators"/>
</dbReference>
<gene>
    <name evidence="3" type="ORF">FC69_GL001771</name>
</gene>
<comment type="caution">
    <text evidence="3">The sequence shown here is derived from an EMBL/GenBank/DDBJ whole genome shotgun (WGS) entry which is preliminary data.</text>
</comment>
<dbReference type="RefSeq" id="WP_156403273.1">
    <property type="nucleotide sequence ID" value="NZ_AZEX01000054.1"/>
</dbReference>
<protein>
    <recommendedName>
        <fullName evidence="2">PRD domain-containing protein</fullName>
    </recommendedName>
</protein>
<dbReference type="Pfam" id="PF08279">
    <property type="entry name" value="HTH_11"/>
    <property type="match status" value="1"/>
</dbReference>
<dbReference type="STRING" id="1423747.FC69_GL001771"/>
<dbReference type="InterPro" id="IPR036388">
    <property type="entry name" value="WH-like_DNA-bd_sf"/>
</dbReference>
<dbReference type="InterPro" id="IPR013196">
    <property type="entry name" value="HTH_11"/>
</dbReference>
<dbReference type="PROSITE" id="PS51372">
    <property type="entry name" value="PRD_2"/>
    <property type="match status" value="1"/>
</dbReference>
<dbReference type="EMBL" id="AZEX01000054">
    <property type="protein sequence ID" value="KRL59145.1"/>
    <property type="molecule type" value="Genomic_DNA"/>
</dbReference>
<evidence type="ECO:0000256" key="1">
    <source>
        <dbReference type="ARBA" id="ARBA00022737"/>
    </source>
</evidence>
<keyword evidence="1" id="KW-0677">Repeat</keyword>
<evidence type="ECO:0000313" key="4">
    <source>
        <dbReference type="Proteomes" id="UP000051264"/>
    </source>
</evidence>
<feature type="domain" description="PRD" evidence="2">
    <location>
        <begin position="326"/>
        <end position="414"/>
    </location>
</feature>
<evidence type="ECO:0000259" key="2">
    <source>
        <dbReference type="PROSITE" id="PS51372"/>
    </source>
</evidence>
<dbReference type="Gene3D" id="1.10.1790.10">
    <property type="entry name" value="PRD domain"/>
    <property type="match status" value="2"/>
</dbReference>